<proteinExistence type="predicted"/>
<accession>A0A382NWY7</accession>
<name>A0A382NWY7_9ZZZZ</name>
<reference evidence="1" key="1">
    <citation type="submission" date="2018-05" db="EMBL/GenBank/DDBJ databases">
        <authorList>
            <person name="Lanie J.A."/>
            <person name="Ng W.-L."/>
            <person name="Kazmierczak K.M."/>
            <person name="Andrzejewski T.M."/>
            <person name="Davidsen T.M."/>
            <person name="Wayne K.J."/>
            <person name="Tettelin H."/>
            <person name="Glass J.I."/>
            <person name="Rusch D."/>
            <person name="Podicherti R."/>
            <person name="Tsui H.-C.T."/>
            <person name="Winkler M.E."/>
        </authorList>
    </citation>
    <scope>NUCLEOTIDE SEQUENCE</scope>
</reference>
<protein>
    <submittedName>
        <fullName evidence="1">Uncharacterized protein</fullName>
    </submittedName>
</protein>
<dbReference type="EMBL" id="UINC01103302">
    <property type="protein sequence ID" value="SVC65576.1"/>
    <property type="molecule type" value="Genomic_DNA"/>
</dbReference>
<sequence>MLLPDIACLHLVVKYYQVSYQNWDQQLSLLRESYPTILIQRSSED</sequence>
<feature type="non-terminal residue" evidence="1">
    <location>
        <position position="45"/>
    </location>
</feature>
<organism evidence="1">
    <name type="scientific">marine metagenome</name>
    <dbReference type="NCBI Taxonomy" id="408172"/>
    <lineage>
        <taxon>unclassified sequences</taxon>
        <taxon>metagenomes</taxon>
        <taxon>ecological metagenomes</taxon>
    </lineage>
</organism>
<evidence type="ECO:0000313" key="1">
    <source>
        <dbReference type="EMBL" id="SVC65576.1"/>
    </source>
</evidence>
<dbReference type="AlphaFoldDB" id="A0A382NWY7"/>
<gene>
    <name evidence="1" type="ORF">METZ01_LOCUS318430</name>
</gene>